<dbReference type="RefSeq" id="WP_124220574.1">
    <property type="nucleotide sequence ID" value="NZ_RKQL01000001.1"/>
</dbReference>
<proteinExistence type="inferred from homology"/>
<gene>
    <name evidence="14" type="ORF">EDC62_0756</name>
</gene>
<keyword evidence="9 10" id="KW-0472">Membrane</keyword>
<evidence type="ECO:0000256" key="3">
    <source>
        <dbReference type="ARBA" id="ARBA00022448"/>
    </source>
</evidence>
<dbReference type="InterPro" id="IPR045584">
    <property type="entry name" value="Pilin-like"/>
</dbReference>
<dbReference type="AlphaFoldDB" id="A0A3N4UW58"/>
<dbReference type="PIRSF" id="PIRSF002786">
    <property type="entry name" value="XcpX"/>
    <property type="match status" value="1"/>
</dbReference>
<dbReference type="GO" id="GO:0005886">
    <property type="term" value="C:plasma membrane"/>
    <property type="evidence" value="ECO:0007669"/>
    <property type="project" value="UniProtKB-SubCell"/>
</dbReference>
<dbReference type="GO" id="GO:0009306">
    <property type="term" value="P:protein secretion"/>
    <property type="evidence" value="ECO:0007669"/>
    <property type="project" value="InterPro"/>
</dbReference>
<dbReference type="InterPro" id="IPR049031">
    <property type="entry name" value="T2SSK_SAM-like_1st"/>
</dbReference>
<evidence type="ECO:0000259" key="13">
    <source>
        <dbReference type="Pfam" id="PF21687"/>
    </source>
</evidence>
<dbReference type="OrthoDB" id="5293133at2"/>
<keyword evidence="15" id="KW-1185">Reference proteome</keyword>
<evidence type="ECO:0000256" key="2">
    <source>
        <dbReference type="ARBA" id="ARBA00007246"/>
    </source>
</evidence>
<dbReference type="InterPro" id="IPR038072">
    <property type="entry name" value="GspK_central_sf"/>
</dbReference>
<keyword evidence="5 10" id="KW-0997">Cell inner membrane</keyword>
<feature type="domain" description="T2SS protein K first SAM-like" evidence="13">
    <location>
        <begin position="129"/>
        <end position="217"/>
    </location>
</feature>
<protein>
    <recommendedName>
        <fullName evidence="10">Type II secretion system protein K</fullName>
    </recommendedName>
</protein>
<comment type="subcellular location">
    <subcellularLocation>
        <location evidence="1 10">Cell inner membrane</location>
    </subcellularLocation>
</comment>
<name>A0A3N4UW58_9BURK</name>
<evidence type="ECO:0000313" key="15">
    <source>
        <dbReference type="Proteomes" id="UP000272193"/>
    </source>
</evidence>
<dbReference type="InterPro" id="IPR049179">
    <property type="entry name" value="T2SSK_SAM-like_2nd"/>
</dbReference>
<dbReference type="Pfam" id="PF21687">
    <property type="entry name" value="T2SSK_1st"/>
    <property type="match status" value="1"/>
</dbReference>
<evidence type="ECO:0000256" key="5">
    <source>
        <dbReference type="ARBA" id="ARBA00022519"/>
    </source>
</evidence>
<evidence type="ECO:0000256" key="1">
    <source>
        <dbReference type="ARBA" id="ARBA00004533"/>
    </source>
</evidence>
<dbReference type="NCBIfam" id="NF037980">
    <property type="entry name" value="T2SS_GspK"/>
    <property type="match status" value="1"/>
</dbReference>
<comment type="caution">
    <text evidence="14">The sequence shown here is derived from an EMBL/GenBank/DDBJ whole genome shotgun (WGS) entry which is preliminary data.</text>
</comment>
<keyword evidence="6" id="KW-0812">Transmembrane</keyword>
<feature type="domain" description="T2SS protein K second SAM-like" evidence="12">
    <location>
        <begin position="221"/>
        <end position="258"/>
    </location>
</feature>
<reference evidence="14 15" key="1">
    <citation type="submission" date="2018-11" db="EMBL/GenBank/DDBJ databases">
        <title>Genomic Encyclopedia of Type Strains, Phase IV (KMG-IV): sequencing the most valuable type-strain genomes for metagenomic binning, comparative biology and taxonomic classification.</title>
        <authorList>
            <person name="Goeker M."/>
        </authorList>
    </citation>
    <scope>NUCLEOTIDE SEQUENCE [LARGE SCALE GENOMIC DNA]</scope>
    <source>
        <strain evidence="14 15">DSM 101684</strain>
    </source>
</reference>
<dbReference type="SUPFAM" id="SSF54523">
    <property type="entry name" value="Pili subunits"/>
    <property type="match status" value="1"/>
</dbReference>
<dbReference type="InterPro" id="IPR005628">
    <property type="entry name" value="GspK"/>
</dbReference>
<dbReference type="Pfam" id="PF03934">
    <property type="entry name" value="T2SSK"/>
    <property type="match status" value="1"/>
</dbReference>
<dbReference type="PANTHER" id="PTHR38831:SF1">
    <property type="entry name" value="TYPE II SECRETION SYSTEM PROTEIN K-RELATED"/>
    <property type="match status" value="1"/>
</dbReference>
<dbReference type="PANTHER" id="PTHR38831">
    <property type="entry name" value="TYPE II SECRETION SYSTEM PROTEIN K"/>
    <property type="match status" value="1"/>
</dbReference>
<keyword evidence="3 10" id="KW-0813">Transport</keyword>
<comment type="similarity">
    <text evidence="2 10">Belongs to the GSP K family.</text>
</comment>
<evidence type="ECO:0000256" key="11">
    <source>
        <dbReference type="SAM" id="MobiDB-lite"/>
    </source>
</evidence>
<organism evidence="14 15">
    <name type="scientific">Tibeticola sediminis</name>
    <dbReference type="NCBI Taxonomy" id="1917811"/>
    <lineage>
        <taxon>Bacteria</taxon>
        <taxon>Pseudomonadati</taxon>
        <taxon>Pseudomonadota</taxon>
        <taxon>Betaproteobacteria</taxon>
        <taxon>Burkholderiales</taxon>
        <taxon>Comamonadaceae</taxon>
        <taxon>Tibeticola</taxon>
    </lineage>
</organism>
<evidence type="ECO:0000259" key="12">
    <source>
        <dbReference type="Pfam" id="PF03934"/>
    </source>
</evidence>
<evidence type="ECO:0000256" key="10">
    <source>
        <dbReference type="PIRNR" id="PIRNR002786"/>
    </source>
</evidence>
<evidence type="ECO:0000256" key="9">
    <source>
        <dbReference type="ARBA" id="ARBA00023136"/>
    </source>
</evidence>
<dbReference type="EMBL" id="RKQL01000001">
    <property type="protein sequence ID" value="RPE73045.1"/>
    <property type="molecule type" value="Genomic_DNA"/>
</dbReference>
<keyword evidence="7" id="KW-0653">Protein transport</keyword>
<evidence type="ECO:0000256" key="7">
    <source>
        <dbReference type="ARBA" id="ARBA00022927"/>
    </source>
</evidence>
<dbReference type="Gene3D" id="3.30.1300.30">
    <property type="entry name" value="GSPII I/J protein-like"/>
    <property type="match status" value="1"/>
</dbReference>
<sequence length="341" mass="37015">MNARPDAPLRARRTPRRERGAALLLAMLVVTLVATLAARTLWQRWRAIEVETAERTRAQAEWLLTGAADWARLILREDARSGGADHLGEPWCVPLQESRLSSFVAAGGGDTSGIERDAFLSGAIVDLQGRLNLTNLVEGDRISKTAQAAFTRLYRQLGLPESEVDALAQALLDARRANAAATSTAPLPPERYEDLAWLGLPAARLQQLEPFVTLLPEPTPVNVNTAPPEVLIALSEKLSPSDLPRLLQERASAHFSTTLDPRLGPALLEAGTRGQIAVASRYFQIRIRVRLDALTVEEVLGVRRDGLNVLPLWRTRSGGPSGTEAERALGVPEGAPQNAPE</sequence>
<keyword evidence="8" id="KW-1133">Transmembrane helix</keyword>
<evidence type="ECO:0000256" key="6">
    <source>
        <dbReference type="ARBA" id="ARBA00022692"/>
    </source>
</evidence>
<accession>A0A3N4UW58</accession>
<evidence type="ECO:0000256" key="8">
    <source>
        <dbReference type="ARBA" id="ARBA00022989"/>
    </source>
</evidence>
<feature type="region of interest" description="Disordered" evidence="11">
    <location>
        <begin position="315"/>
        <end position="341"/>
    </location>
</feature>
<dbReference type="SUPFAM" id="SSF158544">
    <property type="entry name" value="GspK insert domain-like"/>
    <property type="match status" value="1"/>
</dbReference>
<evidence type="ECO:0000313" key="14">
    <source>
        <dbReference type="EMBL" id="RPE73045.1"/>
    </source>
</evidence>
<dbReference type="Proteomes" id="UP000272193">
    <property type="component" value="Unassembled WGS sequence"/>
</dbReference>
<keyword evidence="4 10" id="KW-1003">Cell membrane</keyword>
<evidence type="ECO:0000256" key="4">
    <source>
        <dbReference type="ARBA" id="ARBA00022475"/>
    </source>
</evidence>